<sequence>MLNKVEMLRIFCAAAETSSFKEAAIRLGVSPQAVSRAISALETQLGEVLFFRNTRHSQITPFGISLAQRARLSLHQLDAIFTPAEAADNGLSGVVRIAAPNALTHSSLPMLISELLALHPQLQIELCFSDDHSDVVAEQIDIGIRVGIMRDSQLIAKVVAQCHFCMVAAPALIARYGMPQTLEALGELPTIVMLDPKTGRPWPWFLNAGATWHPRQPVIASNDAIYEYQAVLAGTGIGQLASFLATPHIQAGTLVQVLPEITPTPWNVYVYRANKSPVPARIRLVYDWLAKGLADTLHKP</sequence>
<dbReference type="CDD" id="cd08422">
    <property type="entry name" value="PBP2_CrgA_like"/>
    <property type="match status" value="1"/>
</dbReference>
<name>A0ABT9JWB0_9PROT</name>
<dbReference type="RefSeq" id="WP_306390645.1">
    <property type="nucleotide sequence ID" value="NZ_JAVCAP010000036.1"/>
</dbReference>
<dbReference type="InterPro" id="IPR000847">
    <property type="entry name" value="LysR_HTH_N"/>
</dbReference>
<reference evidence="7" key="1">
    <citation type="journal article" date="2019" name="Int. J. Syst. Evol. Microbiol.">
        <title>The Global Catalogue of Microorganisms (GCM) 10K type strain sequencing project: providing services to taxonomists for standard genome sequencing and annotation.</title>
        <authorList>
            <consortium name="The Broad Institute Genomics Platform"/>
            <consortium name="The Broad Institute Genome Sequencing Center for Infectious Disease"/>
            <person name="Wu L."/>
            <person name="Ma J."/>
        </authorList>
    </citation>
    <scope>NUCLEOTIDE SEQUENCE [LARGE SCALE GENOMIC DNA]</scope>
    <source>
        <strain evidence="7">VKM B-3159</strain>
    </source>
</reference>
<protein>
    <submittedName>
        <fullName evidence="6">LysR family transcriptional regulator</fullName>
    </submittedName>
</protein>
<evidence type="ECO:0000256" key="3">
    <source>
        <dbReference type="ARBA" id="ARBA00023125"/>
    </source>
</evidence>
<dbReference type="EMBL" id="JAVCAP010000036">
    <property type="protein sequence ID" value="MDP8568863.1"/>
    <property type="molecule type" value="Genomic_DNA"/>
</dbReference>
<keyword evidence="2" id="KW-0805">Transcription regulation</keyword>
<dbReference type="Proteomes" id="UP001225906">
    <property type="component" value="Unassembled WGS sequence"/>
</dbReference>
<evidence type="ECO:0000259" key="5">
    <source>
        <dbReference type="PROSITE" id="PS50931"/>
    </source>
</evidence>
<comment type="similarity">
    <text evidence="1">Belongs to the LysR transcriptional regulatory family.</text>
</comment>
<evidence type="ECO:0000313" key="6">
    <source>
        <dbReference type="EMBL" id="MDP8568863.1"/>
    </source>
</evidence>
<dbReference type="InterPro" id="IPR005119">
    <property type="entry name" value="LysR_subst-bd"/>
</dbReference>
<feature type="domain" description="HTH lysR-type" evidence="5">
    <location>
        <begin position="8"/>
        <end position="60"/>
    </location>
</feature>
<organism evidence="6 7">
    <name type="scientific">Methylophilus aquaticus</name>
    <dbReference type="NCBI Taxonomy" id="1971610"/>
    <lineage>
        <taxon>Bacteria</taxon>
        <taxon>Pseudomonadati</taxon>
        <taxon>Pseudomonadota</taxon>
        <taxon>Betaproteobacteria</taxon>
        <taxon>Nitrosomonadales</taxon>
        <taxon>Methylophilaceae</taxon>
        <taxon>Methylophilus</taxon>
    </lineage>
</organism>
<proteinExistence type="inferred from homology"/>
<dbReference type="Pfam" id="PF00126">
    <property type="entry name" value="HTH_1"/>
    <property type="match status" value="1"/>
</dbReference>
<keyword evidence="3" id="KW-0238">DNA-binding</keyword>
<evidence type="ECO:0000313" key="7">
    <source>
        <dbReference type="Proteomes" id="UP001225906"/>
    </source>
</evidence>
<dbReference type="InterPro" id="IPR058163">
    <property type="entry name" value="LysR-type_TF_proteobact-type"/>
</dbReference>
<dbReference type="SUPFAM" id="SSF53850">
    <property type="entry name" value="Periplasmic binding protein-like II"/>
    <property type="match status" value="1"/>
</dbReference>
<dbReference type="PROSITE" id="PS50931">
    <property type="entry name" value="HTH_LYSR"/>
    <property type="match status" value="1"/>
</dbReference>
<dbReference type="Gene3D" id="1.10.10.10">
    <property type="entry name" value="Winged helix-like DNA-binding domain superfamily/Winged helix DNA-binding domain"/>
    <property type="match status" value="1"/>
</dbReference>
<evidence type="ECO:0000256" key="1">
    <source>
        <dbReference type="ARBA" id="ARBA00009437"/>
    </source>
</evidence>
<evidence type="ECO:0000256" key="2">
    <source>
        <dbReference type="ARBA" id="ARBA00023015"/>
    </source>
</evidence>
<comment type="caution">
    <text evidence="6">The sequence shown here is derived from an EMBL/GenBank/DDBJ whole genome shotgun (WGS) entry which is preliminary data.</text>
</comment>
<dbReference type="Gene3D" id="3.40.190.290">
    <property type="match status" value="1"/>
</dbReference>
<dbReference type="PANTHER" id="PTHR30537:SF5">
    <property type="entry name" value="HTH-TYPE TRANSCRIPTIONAL ACTIVATOR TTDR-RELATED"/>
    <property type="match status" value="1"/>
</dbReference>
<keyword evidence="4" id="KW-0804">Transcription</keyword>
<dbReference type="Pfam" id="PF03466">
    <property type="entry name" value="LysR_substrate"/>
    <property type="match status" value="1"/>
</dbReference>
<dbReference type="InterPro" id="IPR036388">
    <property type="entry name" value="WH-like_DNA-bd_sf"/>
</dbReference>
<dbReference type="PANTHER" id="PTHR30537">
    <property type="entry name" value="HTH-TYPE TRANSCRIPTIONAL REGULATOR"/>
    <property type="match status" value="1"/>
</dbReference>
<accession>A0ABT9JWB0</accession>
<dbReference type="InterPro" id="IPR036390">
    <property type="entry name" value="WH_DNA-bd_sf"/>
</dbReference>
<keyword evidence="7" id="KW-1185">Reference proteome</keyword>
<evidence type="ECO:0000256" key="4">
    <source>
        <dbReference type="ARBA" id="ARBA00023163"/>
    </source>
</evidence>
<gene>
    <name evidence="6" type="ORF">Q9291_13515</name>
</gene>
<dbReference type="SUPFAM" id="SSF46785">
    <property type="entry name" value="Winged helix' DNA-binding domain"/>
    <property type="match status" value="1"/>
</dbReference>